<accession>X1EBP3</accession>
<dbReference type="EMBL" id="BART01034104">
    <property type="protein sequence ID" value="GAH14549.1"/>
    <property type="molecule type" value="Genomic_DNA"/>
</dbReference>
<sequence>IQTIIKKGWLILMLGIYKYYKYQKNKVYLKKILIEKFGTEKGMKKYNEILIKYKQRKKTEM</sequence>
<comment type="caution">
    <text evidence="1">The sequence shown here is derived from an EMBL/GenBank/DDBJ whole genome shotgun (WGS) entry which is preliminary data.</text>
</comment>
<dbReference type="AlphaFoldDB" id="X1EBP3"/>
<evidence type="ECO:0000313" key="1">
    <source>
        <dbReference type="EMBL" id="GAH14549.1"/>
    </source>
</evidence>
<gene>
    <name evidence="1" type="ORF">S01H4_58393</name>
</gene>
<reference evidence="1" key="1">
    <citation type="journal article" date="2014" name="Front. Microbiol.">
        <title>High frequency of phylogenetically diverse reductive dehalogenase-homologous genes in deep subseafloor sedimentary metagenomes.</title>
        <authorList>
            <person name="Kawai M."/>
            <person name="Futagami T."/>
            <person name="Toyoda A."/>
            <person name="Takaki Y."/>
            <person name="Nishi S."/>
            <person name="Hori S."/>
            <person name="Arai W."/>
            <person name="Tsubouchi T."/>
            <person name="Morono Y."/>
            <person name="Uchiyama I."/>
            <person name="Ito T."/>
            <person name="Fujiyama A."/>
            <person name="Inagaki F."/>
            <person name="Takami H."/>
        </authorList>
    </citation>
    <scope>NUCLEOTIDE SEQUENCE</scope>
    <source>
        <strain evidence="1">Expedition CK06-06</strain>
    </source>
</reference>
<feature type="non-terminal residue" evidence="1">
    <location>
        <position position="1"/>
    </location>
</feature>
<proteinExistence type="predicted"/>
<protein>
    <submittedName>
        <fullName evidence="1">Uncharacterized protein</fullName>
    </submittedName>
</protein>
<name>X1EBP3_9ZZZZ</name>
<organism evidence="1">
    <name type="scientific">marine sediment metagenome</name>
    <dbReference type="NCBI Taxonomy" id="412755"/>
    <lineage>
        <taxon>unclassified sequences</taxon>
        <taxon>metagenomes</taxon>
        <taxon>ecological metagenomes</taxon>
    </lineage>
</organism>